<dbReference type="Proteomes" id="UP001597343">
    <property type="component" value="Unassembled WGS sequence"/>
</dbReference>
<keyword evidence="3" id="KW-1185">Reference proteome</keyword>
<keyword evidence="1" id="KW-1133">Transmembrane helix</keyword>
<dbReference type="Pfam" id="PF08570">
    <property type="entry name" value="DUF1761"/>
    <property type="match status" value="1"/>
</dbReference>
<dbReference type="RefSeq" id="WP_386045253.1">
    <property type="nucleotide sequence ID" value="NZ_JBHUIO010000005.1"/>
</dbReference>
<feature type="transmembrane region" description="Helical" evidence="1">
    <location>
        <begin position="110"/>
        <end position="132"/>
    </location>
</feature>
<dbReference type="EMBL" id="JBHUIO010000005">
    <property type="protein sequence ID" value="MFD2169812.1"/>
    <property type="molecule type" value="Genomic_DNA"/>
</dbReference>
<proteinExistence type="predicted"/>
<protein>
    <submittedName>
        <fullName evidence="2">DUF1761 domain-containing protein</fullName>
    </submittedName>
</protein>
<evidence type="ECO:0000313" key="2">
    <source>
        <dbReference type="EMBL" id="MFD2169812.1"/>
    </source>
</evidence>
<organism evidence="2 3">
    <name type="scientific">Tumebacillus lipolyticus</name>
    <dbReference type="NCBI Taxonomy" id="1280370"/>
    <lineage>
        <taxon>Bacteria</taxon>
        <taxon>Bacillati</taxon>
        <taxon>Bacillota</taxon>
        <taxon>Bacilli</taxon>
        <taxon>Bacillales</taxon>
        <taxon>Alicyclobacillaceae</taxon>
        <taxon>Tumebacillus</taxon>
    </lineage>
</organism>
<gene>
    <name evidence="2" type="ORF">ACFSOY_07360</name>
</gene>
<dbReference type="InterPro" id="IPR013879">
    <property type="entry name" value="DUF1761"/>
</dbReference>
<feature type="transmembrane region" description="Helical" evidence="1">
    <location>
        <begin position="50"/>
        <end position="71"/>
    </location>
</feature>
<keyword evidence="1" id="KW-0472">Membrane</keyword>
<name>A0ABW4ZUV6_9BACL</name>
<feature type="transmembrane region" description="Helical" evidence="1">
    <location>
        <begin position="6"/>
        <end position="29"/>
    </location>
</feature>
<evidence type="ECO:0000256" key="1">
    <source>
        <dbReference type="SAM" id="Phobius"/>
    </source>
</evidence>
<reference evidence="3" key="1">
    <citation type="journal article" date="2019" name="Int. J. Syst. Evol. Microbiol.">
        <title>The Global Catalogue of Microorganisms (GCM) 10K type strain sequencing project: providing services to taxonomists for standard genome sequencing and annotation.</title>
        <authorList>
            <consortium name="The Broad Institute Genomics Platform"/>
            <consortium name="The Broad Institute Genome Sequencing Center for Infectious Disease"/>
            <person name="Wu L."/>
            <person name="Ma J."/>
        </authorList>
    </citation>
    <scope>NUCLEOTIDE SEQUENCE [LARGE SCALE GENOMIC DNA]</scope>
    <source>
        <strain evidence="3">CGMCC 1.13574</strain>
    </source>
</reference>
<evidence type="ECO:0000313" key="3">
    <source>
        <dbReference type="Proteomes" id="UP001597343"/>
    </source>
</evidence>
<sequence length="133" mass="14482">MDFSELNWLAILVSGLCYYAIGGLWYSPLLFGNAWIRLRKINQWEMTGSMAPMIGAVFVNLGSAFILALLLQATGVQGIADGLQTAILAGITISLAIGLNHLFENAKFKLFLLTIGYHLLAYVAMGIILSAWT</sequence>
<accession>A0ABW4ZUV6</accession>
<keyword evidence="1" id="KW-0812">Transmembrane</keyword>
<feature type="transmembrane region" description="Helical" evidence="1">
    <location>
        <begin position="83"/>
        <end position="103"/>
    </location>
</feature>
<comment type="caution">
    <text evidence="2">The sequence shown here is derived from an EMBL/GenBank/DDBJ whole genome shotgun (WGS) entry which is preliminary data.</text>
</comment>